<sequence length="130" mass="14512">MFSVIVRGNLRVSFADWQQNTEAHVSLRVRLGLLINHSWGNRPIGFVNPSVAATLPRVRFNDVLFRESQVHAISYDTVHGCVNADVLFSLSVTSRVTCLPLSDSLFEKRNSPFSSACENPSETIPVLLNR</sequence>
<protein>
    <submittedName>
        <fullName evidence="1">Uncharacterized protein</fullName>
    </submittedName>
</protein>
<accession>A0A644YCI8</accession>
<comment type="caution">
    <text evidence="1">The sequence shown here is derived from an EMBL/GenBank/DDBJ whole genome shotgun (WGS) entry which is preliminary data.</text>
</comment>
<evidence type="ECO:0000313" key="1">
    <source>
        <dbReference type="EMBL" id="MPM23844.1"/>
    </source>
</evidence>
<reference evidence="1" key="1">
    <citation type="submission" date="2019-08" db="EMBL/GenBank/DDBJ databases">
        <authorList>
            <person name="Kucharzyk K."/>
            <person name="Murdoch R.W."/>
            <person name="Higgins S."/>
            <person name="Loffler F."/>
        </authorList>
    </citation>
    <scope>NUCLEOTIDE SEQUENCE</scope>
</reference>
<gene>
    <name evidence="1" type="ORF">SDC9_70321</name>
</gene>
<name>A0A644YCI8_9ZZZZ</name>
<dbReference type="AlphaFoldDB" id="A0A644YCI8"/>
<organism evidence="1">
    <name type="scientific">bioreactor metagenome</name>
    <dbReference type="NCBI Taxonomy" id="1076179"/>
    <lineage>
        <taxon>unclassified sequences</taxon>
        <taxon>metagenomes</taxon>
        <taxon>ecological metagenomes</taxon>
    </lineage>
</organism>
<dbReference type="EMBL" id="VSSQ01004127">
    <property type="protein sequence ID" value="MPM23844.1"/>
    <property type="molecule type" value="Genomic_DNA"/>
</dbReference>
<proteinExistence type="predicted"/>